<dbReference type="EMBL" id="CCSF01000001">
    <property type="protein sequence ID" value="CDZ95988.1"/>
    <property type="molecule type" value="Genomic_DNA"/>
</dbReference>
<dbReference type="HOGENOM" id="CLU_1736811_0_0_6"/>
<gene>
    <name evidence="2" type="ORF">BN1079_03338</name>
</gene>
<accession>A0A078LU91</accession>
<evidence type="ECO:0008006" key="4">
    <source>
        <dbReference type="Google" id="ProtNLM"/>
    </source>
</evidence>
<organism evidence="2 3">
    <name type="scientific">Pseudomonas saudiphocaensis</name>
    <dbReference type="NCBI Taxonomy" id="1499686"/>
    <lineage>
        <taxon>Bacteria</taxon>
        <taxon>Pseudomonadati</taxon>
        <taxon>Pseudomonadota</taxon>
        <taxon>Gammaproteobacteria</taxon>
        <taxon>Pseudomonadales</taxon>
        <taxon>Pseudomonadaceae</taxon>
        <taxon>Pseudomonas</taxon>
    </lineage>
</organism>
<sequence>MSSPNNQQFECHWQASRLLLALYLAVLMLVVFTLLAVPVPQWLQALGLLLCLLHALWVIPSRILLSGDWSWRGLRRDHLGWSLWNRRSGWVPVQLRPDSLALPVMVVLRFKVPGQWFARGVCIARDAMPPEQHRRLRVRLKFSRRRWAAPE</sequence>
<dbReference type="AlphaFoldDB" id="A0A078LU91"/>
<evidence type="ECO:0000313" key="3">
    <source>
        <dbReference type="Proteomes" id="UP000053902"/>
    </source>
</evidence>
<feature type="transmembrane region" description="Helical" evidence="1">
    <location>
        <begin position="45"/>
        <end position="65"/>
    </location>
</feature>
<reference evidence="2 3" key="1">
    <citation type="submission" date="2014-07" db="EMBL/GenBank/DDBJ databases">
        <authorList>
            <person name="Urmite Genomes Urmite Genomes"/>
        </authorList>
    </citation>
    <scope>NUCLEOTIDE SEQUENCE [LARGE SCALE GENOMIC DNA]</scope>
    <source>
        <strain evidence="2 3">20_BN</strain>
    </source>
</reference>
<dbReference type="Pfam" id="PF07254">
    <property type="entry name" value="Cpta_toxin"/>
    <property type="match status" value="1"/>
</dbReference>
<name>A0A078LU91_9PSED</name>
<dbReference type="OrthoDB" id="7030636at2"/>
<protein>
    <recommendedName>
        <fullName evidence="4">Toxin CptA</fullName>
    </recommendedName>
</protein>
<dbReference type="InterPro" id="IPR009883">
    <property type="entry name" value="YgfX"/>
</dbReference>
<dbReference type="Proteomes" id="UP000053902">
    <property type="component" value="Unassembled WGS sequence"/>
</dbReference>
<keyword evidence="1" id="KW-1133">Transmembrane helix</keyword>
<dbReference type="RefSeq" id="WP_037026244.1">
    <property type="nucleotide sequence ID" value="NZ_CCSF01000001.1"/>
</dbReference>
<feature type="transmembrane region" description="Helical" evidence="1">
    <location>
        <begin position="20"/>
        <end position="39"/>
    </location>
</feature>
<evidence type="ECO:0000313" key="2">
    <source>
        <dbReference type="EMBL" id="CDZ95988.1"/>
    </source>
</evidence>
<keyword evidence="3" id="KW-1185">Reference proteome</keyword>
<keyword evidence="1" id="KW-0472">Membrane</keyword>
<keyword evidence="1" id="KW-0812">Transmembrane</keyword>
<proteinExistence type="predicted"/>
<dbReference type="STRING" id="1499686.BN1079_03338"/>
<evidence type="ECO:0000256" key="1">
    <source>
        <dbReference type="SAM" id="Phobius"/>
    </source>
</evidence>